<organism evidence="1 2">
    <name type="scientific">Candidatus Cryptobacteroides excrementipullorum</name>
    <dbReference type="NCBI Taxonomy" id="2840761"/>
    <lineage>
        <taxon>Bacteria</taxon>
        <taxon>Pseudomonadati</taxon>
        <taxon>Bacteroidota</taxon>
        <taxon>Bacteroidia</taxon>
        <taxon>Bacteroidales</taxon>
        <taxon>Candidatus Cryptobacteroides</taxon>
    </lineage>
</organism>
<name>A0A9D9IW89_9BACT</name>
<dbReference type="EMBL" id="JADILZ010000102">
    <property type="protein sequence ID" value="MBO8479304.1"/>
    <property type="molecule type" value="Genomic_DNA"/>
</dbReference>
<sequence>MGFKLDGCAEEALEQIEDRQYALPFATDSRKLFKIGGRVYALMPHRIHPIIIIILSHHR</sequence>
<reference evidence="1" key="1">
    <citation type="submission" date="2020-10" db="EMBL/GenBank/DDBJ databases">
        <authorList>
            <person name="Gilroy R."/>
        </authorList>
    </citation>
    <scope>NUCLEOTIDE SEQUENCE</scope>
    <source>
        <strain evidence="1">2478</strain>
    </source>
</reference>
<evidence type="ECO:0000313" key="2">
    <source>
        <dbReference type="Proteomes" id="UP000823771"/>
    </source>
</evidence>
<gene>
    <name evidence="1" type="ORF">IAB80_10520</name>
</gene>
<comment type="caution">
    <text evidence="1">The sequence shown here is derived from an EMBL/GenBank/DDBJ whole genome shotgun (WGS) entry which is preliminary data.</text>
</comment>
<proteinExistence type="predicted"/>
<evidence type="ECO:0000313" key="1">
    <source>
        <dbReference type="EMBL" id="MBO8479304.1"/>
    </source>
</evidence>
<dbReference type="Proteomes" id="UP000823771">
    <property type="component" value="Unassembled WGS sequence"/>
</dbReference>
<protein>
    <submittedName>
        <fullName evidence="1">Uncharacterized protein</fullName>
    </submittedName>
</protein>
<dbReference type="AlphaFoldDB" id="A0A9D9IW89"/>
<reference evidence="1" key="2">
    <citation type="journal article" date="2021" name="PeerJ">
        <title>Extensive microbial diversity within the chicken gut microbiome revealed by metagenomics and culture.</title>
        <authorList>
            <person name="Gilroy R."/>
            <person name="Ravi A."/>
            <person name="Getino M."/>
            <person name="Pursley I."/>
            <person name="Horton D.L."/>
            <person name="Alikhan N.F."/>
            <person name="Baker D."/>
            <person name="Gharbi K."/>
            <person name="Hall N."/>
            <person name="Watson M."/>
            <person name="Adriaenssens E.M."/>
            <person name="Foster-Nyarko E."/>
            <person name="Jarju S."/>
            <person name="Secka A."/>
            <person name="Antonio M."/>
            <person name="Oren A."/>
            <person name="Chaudhuri R.R."/>
            <person name="La Ragione R."/>
            <person name="Hildebrand F."/>
            <person name="Pallen M.J."/>
        </authorList>
    </citation>
    <scope>NUCLEOTIDE SEQUENCE</scope>
    <source>
        <strain evidence="1">2478</strain>
    </source>
</reference>
<accession>A0A9D9IW89</accession>